<accession>A0A939GCK0</accession>
<dbReference type="RefSeq" id="WP_207338060.1">
    <property type="nucleotide sequence ID" value="NZ_JAFMYU010000026.1"/>
</dbReference>
<proteinExistence type="predicted"/>
<dbReference type="Pfam" id="PF15588">
    <property type="entry name" value="Imm10"/>
    <property type="match status" value="1"/>
</dbReference>
<evidence type="ECO:0000313" key="1">
    <source>
        <dbReference type="EMBL" id="MBO0934097.1"/>
    </source>
</evidence>
<dbReference type="EMBL" id="JAFMYU010000026">
    <property type="protein sequence ID" value="MBO0934097.1"/>
    <property type="molecule type" value="Genomic_DNA"/>
</dbReference>
<reference evidence="1 2" key="1">
    <citation type="submission" date="2021-03" db="EMBL/GenBank/DDBJ databases">
        <title>Fibrella sp. HMF5036 genome sequencing and assembly.</title>
        <authorList>
            <person name="Kang H."/>
            <person name="Kim H."/>
            <person name="Bae S."/>
            <person name="Joh K."/>
        </authorList>
    </citation>
    <scope>NUCLEOTIDE SEQUENCE [LARGE SCALE GENOMIC DNA]</scope>
    <source>
        <strain evidence="1 2">HMF5036</strain>
    </source>
</reference>
<evidence type="ECO:0000313" key="2">
    <source>
        <dbReference type="Proteomes" id="UP000664795"/>
    </source>
</evidence>
<organism evidence="1 2">
    <name type="scientific">Fibrella aquatilis</name>
    <dbReference type="NCBI Taxonomy" id="2817059"/>
    <lineage>
        <taxon>Bacteria</taxon>
        <taxon>Pseudomonadati</taxon>
        <taxon>Bacteroidota</taxon>
        <taxon>Cytophagia</taxon>
        <taxon>Cytophagales</taxon>
        <taxon>Spirosomataceae</taxon>
        <taxon>Fibrella</taxon>
    </lineage>
</organism>
<dbReference type="AlphaFoldDB" id="A0A939GCK0"/>
<dbReference type="Proteomes" id="UP000664795">
    <property type="component" value="Unassembled WGS sequence"/>
</dbReference>
<comment type="caution">
    <text evidence="1">The sequence shown here is derived from an EMBL/GenBank/DDBJ whole genome shotgun (WGS) entry which is preliminary data.</text>
</comment>
<name>A0A939GCK0_9BACT</name>
<protein>
    <submittedName>
        <fullName evidence="1">Uncharacterized protein</fullName>
    </submittedName>
</protein>
<keyword evidence="2" id="KW-1185">Reference proteome</keyword>
<sequence>MNVKFQANTVSTVEENEVLTVGFVDNEQQPAEQFMLQSSHFEKSDQPIYCERNDQIQGCYDGVEQVVIERTRIHIWLNKAGTQNLECAELEIYFDIDDTRFGQLVLTLQQILAKSSLVINSR</sequence>
<gene>
    <name evidence="1" type="ORF">J2I48_24030</name>
</gene>
<dbReference type="InterPro" id="IPR028962">
    <property type="entry name" value="Imm10"/>
</dbReference>